<feature type="compositionally biased region" description="Acidic residues" evidence="1">
    <location>
        <begin position="103"/>
        <end position="114"/>
    </location>
</feature>
<comment type="caution">
    <text evidence="2">The sequence shown here is derived from an EMBL/GenBank/DDBJ whole genome shotgun (WGS) entry which is preliminary data.</text>
</comment>
<reference evidence="2" key="1">
    <citation type="journal article" date="2023" name="G3 (Bethesda)">
        <title>A reference genome for the long-term kleptoplast-retaining sea slug Elysia crispata morphotype clarki.</title>
        <authorList>
            <person name="Eastman K.E."/>
            <person name="Pendleton A.L."/>
            <person name="Shaikh M.A."/>
            <person name="Suttiyut T."/>
            <person name="Ogas R."/>
            <person name="Tomko P."/>
            <person name="Gavelis G."/>
            <person name="Widhalm J.R."/>
            <person name="Wisecaver J.H."/>
        </authorList>
    </citation>
    <scope>NUCLEOTIDE SEQUENCE</scope>
    <source>
        <strain evidence="2">ECLA1</strain>
    </source>
</reference>
<dbReference type="EMBL" id="JAWDGP010001678">
    <property type="protein sequence ID" value="KAK3789322.1"/>
    <property type="molecule type" value="Genomic_DNA"/>
</dbReference>
<protein>
    <submittedName>
        <fullName evidence="2">Uncharacterized protein</fullName>
    </submittedName>
</protein>
<evidence type="ECO:0000256" key="1">
    <source>
        <dbReference type="SAM" id="MobiDB-lite"/>
    </source>
</evidence>
<name>A0AAE1AKC0_9GAST</name>
<proteinExistence type="predicted"/>
<keyword evidence="3" id="KW-1185">Reference proteome</keyword>
<dbReference type="AlphaFoldDB" id="A0AAE1AKC0"/>
<feature type="compositionally biased region" description="Low complexity" evidence="1">
    <location>
        <begin position="69"/>
        <end position="78"/>
    </location>
</feature>
<evidence type="ECO:0000313" key="3">
    <source>
        <dbReference type="Proteomes" id="UP001283361"/>
    </source>
</evidence>
<feature type="region of interest" description="Disordered" evidence="1">
    <location>
        <begin position="1"/>
        <end position="20"/>
    </location>
</feature>
<gene>
    <name evidence="2" type="ORF">RRG08_001710</name>
</gene>
<evidence type="ECO:0000313" key="2">
    <source>
        <dbReference type="EMBL" id="KAK3789322.1"/>
    </source>
</evidence>
<sequence>MEPTPGPSRSARRISAEEASQRILQWIEADGSDCESDGDSFHSDSSDSDTDNDDRSRSRSRPNKRVKLAPSPAVPVVGKGKGKGKGKSGAGRVTNVRPRVDTGESDDEEQETAVEDPGPGPAGDLDEWRQVTTEATEHRIRFTPHRSPGVKEGVDTSTELKSSIYCLMMKSRTN</sequence>
<feature type="region of interest" description="Disordered" evidence="1">
    <location>
        <begin position="27"/>
        <end position="126"/>
    </location>
</feature>
<organism evidence="2 3">
    <name type="scientific">Elysia crispata</name>
    <name type="common">lettuce slug</name>
    <dbReference type="NCBI Taxonomy" id="231223"/>
    <lineage>
        <taxon>Eukaryota</taxon>
        <taxon>Metazoa</taxon>
        <taxon>Spiralia</taxon>
        <taxon>Lophotrochozoa</taxon>
        <taxon>Mollusca</taxon>
        <taxon>Gastropoda</taxon>
        <taxon>Heterobranchia</taxon>
        <taxon>Euthyneura</taxon>
        <taxon>Panpulmonata</taxon>
        <taxon>Sacoglossa</taxon>
        <taxon>Placobranchoidea</taxon>
        <taxon>Plakobranchidae</taxon>
        <taxon>Elysia</taxon>
    </lineage>
</organism>
<dbReference type="Proteomes" id="UP001283361">
    <property type="component" value="Unassembled WGS sequence"/>
</dbReference>
<feature type="compositionally biased region" description="Basic residues" evidence="1">
    <location>
        <begin position="58"/>
        <end position="67"/>
    </location>
</feature>
<accession>A0AAE1AKC0</accession>